<feature type="domain" description="Copper-binding protein MbnP-like" evidence="1">
    <location>
        <begin position="32"/>
        <end position="186"/>
    </location>
</feature>
<dbReference type="RefSeq" id="WP_114365676.1">
    <property type="nucleotide sequence ID" value="NZ_BHZF01000001.1"/>
</dbReference>
<dbReference type="Pfam" id="PF20243">
    <property type="entry name" value="MbnP"/>
    <property type="match status" value="1"/>
</dbReference>
<sequence>MKKTVIFLGTMLWLYGCRPEKAKPEPEGERVEVVLEFRHYYDGTPMEPEAVYTGSDGRMVRFRYIRHLLTNICLLNDSGDTVRLEVDRVLIREDKVSYRLGSLQPREGRWQMMLLYGVDSVTNITVQPPMVMDVNDPLAPQFPSMYWTWESGYLFSRIEAQADTSRLPSGQLNGFLDFHLGKTGWSRWLGPFPVRMEGKKWLLTLTGDLYPMITELQLPEEFSCHTFENTALAARVMQAITAHIMPLEEG</sequence>
<reference evidence="2 3" key="1">
    <citation type="submission" date="2018-07" db="EMBL/GenBank/DDBJ databases">
        <title>Genomic Encyclopedia of Type Strains, Phase IV (KMG-IV): sequencing the most valuable type-strain genomes for metagenomic binning, comparative biology and taxonomic classification.</title>
        <authorList>
            <person name="Goeker M."/>
        </authorList>
    </citation>
    <scope>NUCLEOTIDE SEQUENCE [LARGE SCALE GENOMIC DNA]</scope>
    <source>
        <strain evidence="2 3">DSM 21410</strain>
    </source>
</reference>
<proteinExistence type="predicted"/>
<protein>
    <recommendedName>
        <fullName evidence="1">Copper-binding protein MbnP-like domain-containing protein</fullName>
    </recommendedName>
</protein>
<dbReference type="EMBL" id="QPJS01000001">
    <property type="protein sequence ID" value="RCX05160.1"/>
    <property type="molecule type" value="Genomic_DNA"/>
</dbReference>
<name>A0A369A735_9FLAO</name>
<evidence type="ECO:0000259" key="1">
    <source>
        <dbReference type="Pfam" id="PF20243"/>
    </source>
</evidence>
<organism evidence="2 3">
    <name type="scientific">Schleiferia thermophila</name>
    <dbReference type="NCBI Taxonomy" id="884107"/>
    <lineage>
        <taxon>Bacteria</taxon>
        <taxon>Pseudomonadati</taxon>
        <taxon>Bacteroidota</taxon>
        <taxon>Flavobacteriia</taxon>
        <taxon>Flavobacteriales</taxon>
        <taxon>Schleiferiaceae</taxon>
        <taxon>Schleiferia</taxon>
    </lineage>
</organism>
<dbReference type="InterPro" id="IPR046863">
    <property type="entry name" value="MbnP-like_dom"/>
</dbReference>
<evidence type="ECO:0000313" key="3">
    <source>
        <dbReference type="Proteomes" id="UP000253517"/>
    </source>
</evidence>
<accession>A0A369A735</accession>
<dbReference type="PROSITE" id="PS51257">
    <property type="entry name" value="PROKAR_LIPOPROTEIN"/>
    <property type="match status" value="1"/>
</dbReference>
<keyword evidence="3" id="KW-1185">Reference proteome</keyword>
<gene>
    <name evidence="2" type="ORF">DES35_101443</name>
</gene>
<evidence type="ECO:0000313" key="2">
    <source>
        <dbReference type="EMBL" id="RCX05160.1"/>
    </source>
</evidence>
<comment type="caution">
    <text evidence="2">The sequence shown here is derived from an EMBL/GenBank/DDBJ whole genome shotgun (WGS) entry which is preliminary data.</text>
</comment>
<dbReference type="Proteomes" id="UP000253517">
    <property type="component" value="Unassembled WGS sequence"/>
</dbReference>
<dbReference type="AlphaFoldDB" id="A0A369A735"/>